<protein>
    <submittedName>
        <fullName evidence="1">Uncharacterized protein</fullName>
    </submittedName>
</protein>
<keyword evidence="2" id="KW-1185">Reference proteome</keyword>
<dbReference type="OrthoDB" id="5635365at2"/>
<dbReference type="EMBL" id="CP042304">
    <property type="protein sequence ID" value="QDZ11621.1"/>
    <property type="molecule type" value="Genomic_DNA"/>
</dbReference>
<dbReference type="KEGG" id="dea:FPZ08_13160"/>
<reference evidence="1 2" key="1">
    <citation type="submission" date="2019-07" db="EMBL/GenBank/DDBJ databases">
        <title>Full genome sequence of Devosia sp. Gsoil 520.</title>
        <authorList>
            <person name="Im W.-T."/>
        </authorList>
    </citation>
    <scope>NUCLEOTIDE SEQUENCE [LARGE SCALE GENOMIC DNA]</scope>
    <source>
        <strain evidence="1 2">Gsoil 520</strain>
    </source>
</reference>
<sequence>MASNILFAFSNIGSFRLHATIALRSQQDGNRAVLLYTGSRDATFSVIEAEAGSRGLAVRAMEEAVIEAAGTEWMPPRSLSPRRMLLKLVAKRRASVLFDIQQAAVLAAGRLLRHLKPDAILVSEDGISGPMALLAAARLQRIPVIDIPYGCADREDFEKDLDRKAAADDLKVASGSNGTLIRLLCPEWIKTGKRAGALMFSPEFTLASAAAGIELRNAWIVHGGNSVRVCAQSEKLRAQYAAEGIAADKLVLTGTPYCDDMIDGLRADKQASEALLKARHIQPGRLKLLVSWPPSYHEGMPETSEFATYEGMTREVLGYLNALPGVELTLSVHPAAGPGILSVLDELGIEPTSEHVVRLLARHDVIIPYYSTTTHWALAAGKVVANYDAYKLGLTQFDSAPGFLNTNSFETLKQLLGHLSDPEEYAKIAARQASDAHRWGILDGECTARALAESYRAISMRQQTSSL</sequence>
<evidence type="ECO:0000313" key="1">
    <source>
        <dbReference type="EMBL" id="QDZ11621.1"/>
    </source>
</evidence>
<evidence type="ECO:0000313" key="2">
    <source>
        <dbReference type="Proteomes" id="UP000315364"/>
    </source>
</evidence>
<dbReference type="AlphaFoldDB" id="A0A5B8LUY0"/>
<gene>
    <name evidence="1" type="ORF">FPZ08_13160</name>
</gene>
<dbReference type="SUPFAM" id="SSF53756">
    <property type="entry name" value="UDP-Glycosyltransferase/glycogen phosphorylase"/>
    <property type="match status" value="1"/>
</dbReference>
<organism evidence="1 2">
    <name type="scientific">Devosia ginsengisoli</name>
    <dbReference type="NCBI Taxonomy" id="400770"/>
    <lineage>
        <taxon>Bacteria</taxon>
        <taxon>Pseudomonadati</taxon>
        <taxon>Pseudomonadota</taxon>
        <taxon>Alphaproteobacteria</taxon>
        <taxon>Hyphomicrobiales</taxon>
        <taxon>Devosiaceae</taxon>
        <taxon>Devosia</taxon>
    </lineage>
</organism>
<accession>A0A5B8LUY0</accession>
<dbReference type="RefSeq" id="WP_146290439.1">
    <property type="nucleotide sequence ID" value="NZ_CP042304.1"/>
</dbReference>
<name>A0A5B8LUY0_9HYPH</name>
<proteinExistence type="predicted"/>
<dbReference type="Proteomes" id="UP000315364">
    <property type="component" value="Chromosome"/>
</dbReference>